<dbReference type="AlphaFoldDB" id="A0ABD3X8U1"/>
<name>A0ABD3X8U1_SINWO</name>
<keyword evidence="3" id="KW-1185">Reference proteome</keyword>
<feature type="region of interest" description="Disordered" evidence="1">
    <location>
        <begin position="63"/>
        <end position="112"/>
    </location>
</feature>
<proteinExistence type="predicted"/>
<sequence length="160" mass="18421">MYRQVRKNRFGSTRRVDICKEYTIKEVEAVAKSIFFPNGTSPNGSIEDFDFEIRDISEEKTECKEIISRSKNPPPQYTSNNEMRQMPTLAEPVDKPHTEFDKTQGLRMQGKSETEHLSNIDVFKKGFTDFSSVGLEDLLDALDDHECRTKSMGTILRLSF</sequence>
<protein>
    <submittedName>
        <fullName evidence="2">Uncharacterized protein</fullName>
    </submittedName>
</protein>
<evidence type="ECO:0000313" key="3">
    <source>
        <dbReference type="Proteomes" id="UP001634394"/>
    </source>
</evidence>
<reference evidence="2 3" key="1">
    <citation type="submission" date="2024-11" db="EMBL/GenBank/DDBJ databases">
        <title>Chromosome-level genome assembly of the freshwater bivalve Anodonta woodiana.</title>
        <authorList>
            <person name="Chen X."/>
        </authorList>
    </citation>
    <scope>NUCLEOTIDE SEQUENCE [LARGE SCALE GENOMIC DNA]</scope>
    <source>
        <strain evidence="2">MN2024</strain>
        <tissue evidence="2">Gills</tissue>
    </source>
</reference>
<organism evidence="2 3">
    <name type="scientific">Sinanodonta woodiana</name>
    <name type="common">Chinese pond mussel</name>
    <name type="synonym">Anodonta woodiana</name>
    <dbReference type="NCBI Taxonomy" id="1069815"/>
    <lineage>
        <taxon>Eukaryota</taxon>
        <taxon>Metazoa</taxon>
        <taxon>Spiralia</taxon>
        <taxon>Lophotrochozoa</taxon>
        <taxon>Mollusca</taxon>
        <taxon>Bivalvia</taxon>
        <taxon>Autobranchia</taxon>
        <taxon>Heteroconchia</taxon>
        <taxon>Palaeoheterodonta</taxon>
        <taxon>Unionida</taxon>
        <taxon>Unionoidea</taxon>
        <taxon>Unionidae</taxon>
        <taxon>Unioninae</taxon>
        <taxon>Sinanodonta</taxon>
    </lineage>
</organism>
<gene>
    <name evidence="2" type="ORF">ACJMK2_028996</name>
</gene>
<evidence type="ECO:0000313" key="2">
    <source>
        <dbReference type="EMBL" id="KAL3882679.1"/>
    </source>
</evidence>
<feature type="compositionally biased region" description="Basic and acidic residues" evidence="1">
    <location>
        <begin position="92"/>
        <end position="112"/>
    </location>
</feature>
<dbReference type="EMBL" id="JBJQND010000003">
    <property type="protein sequence ID" value="KAL3882679.1"/>
    <property type="molecule type" value="Genomic_DNA"/>
</dbReference>
<evidence type="ECO:0000256" key="1">
    <source>
        <dbReference type="SAM" id="MobiDB-lite"/>
    </source>
</evidence>
<comment type="caution">
    <text evidence="2">The sequence shown here is derived from an EMBL/GenBank/DDBJ whole genome shotgun (WGS) entry which is preliminary data.</text>
</comment>
<dbReference type="Proteomes" id="UP001634394">
    <property type="component" value="Unassembled WGS sequence"/>
</dbReference>
<accession>A0ABD3X8U1</accession>